<proteinExistence type="predicted"/>
<dbReference type="InterPro" id="IPR036397">
    <property type="entry name" value="RNaseH_sf"/>
</dbReference>
<dbReference type="SUPFAM" id="SSF53098">
    <property type="entry name" value="Ribonuclease H-like"/>
    <property type="match status" value="1"/>
</dbReference>
<reference evidence="2" key="1">
    <citation type="journal article" date="2020" name="Nat. Genet.">
        <title>Genomic diversifications of five Gossypium allopolyploid species and their impact on cotton improvement.</title>
        <authorList>
            <person name="Chen Z.J."/>
            <person name="Sreedasyam A."/>
            <person name="Ando A."/>
            <person name="Song Q."/>
            <person name="De Santiago L.M."/>
            <person name="Hulse-Kemp A.M."/>
            <person name="Ding M."/>
            <person name="Ye W."/>
            <person name="Kirkbride R.C."/>
            <person name="Jenkins J."/>
            <person name="Plott C."/>
            <person name="Lovell J."/>
            <person name="Lin Y.M."/>
            <person name="Vaughn R."/>
            <person name="Liu B."/>
            <person name="Simpson S."/>
            <person name="Scheffler B.E."/>
            <person name="Wen L."/>
            <person name="Saski C.A."/>
            <person name="Grover C.E."/>
            <person name="Hu G."/>
            <person name="Conover J.L."/>
            <person name="Carlson J.W."/>
            <person name="Shu S."/>
            <person name="Boston L.B."/>
            <person name="Williams M."/>
            <person name="Peterson D.G."/>
            <person name="McGee K."/>
            <person name="Jones D.C."/>
            <person name="Wendel J.F."/>
            <person name="Stelly D.M."/>
            <person name="Grimwood J."/>
            <person name="Schmutz J."/>
        </authorList>
    </citation>
    <scope>NUCLEOTIDE SEQUENCE [LARGE SCALE GENOMIC DNA]</scope>
    <source>
        <strain evidence="2">cv. TM-1</strain>
    </source>
</reference>
<reference evidence="3" key="2">
    <citation type="submission" date="2025-08" db="UniProtKB">
        <authorList>
            <consortium name="RefSeq"/>
        </authorList>
    </citation>
    <scope>IDENTIFICATION</scope>
</reference>
<dbReference type="InterPro" id="IPR056924">
    <property type="entry name" value="SH3_Tf2-1"/>
</dbReference>
<gene>
    <name evidence="3" type="primary">LOC107956402</name>
</gene>
<dbReference type="PANTHER" id="PTHR46148:SF44">
    <property type="entry name" value="GAG-POL POLYPROTEIN"/>
    <property type="match status" value="1"/>
</dbReference>
<dbReference type="Pfam" id="PF24626">
    <property type="entry name" value="SH3_Tf2-1"/>
    <property type="match status" value="1"/>
</dbReference>
<dbReference type="Proteomes" id="UP000818029">
    <property type="component" value="Chromosome A07"/>
</dbReference>
<keyword evidence="2" id="KW-1185">Reference proteome</keyword>
<sequence length="228" mass="26760">MAKIETEVADFVVRCLTCQQIKAEHQLPSSLLQPIKIPLWKWERVMIGFKLAKLYLSDVVRLHEVLVYIISDGDPRFTSRFWGKLHKALGLRLDFSIVFHPQTDGQSEMLGEQRVLGPELVSKTEVRLIRDHLKVASDRQKSYTDLKRRKIEYSVRDFVFLKQVGPVAYQLELPLELGQIHDIFHVSMLRHYHSDPRYIVPLEEIEFRPDLTFKEKSVQILERDVKVL</sequence>
<protein>
    <recommendedName>
        <fullName evidence="1">Tf2-1-like SH3-like domain-containing protein</fullName>
    </recommendedName>
</protein>
<dbReference type="Gene3D" id="3.30.420.10">
    <property type="entry name" value="Ribonuclease H-like superfamily/Ribonuclease H"/>
    <property type="match status" value="1"/>
</dbReference>
<organism evidence="2 3">
    <name type="scientific">Gossypium hirsutum</name>
    <name type="common">Upland cotton</name>
    <name type="synonym">Gossypium mexicanum</name>
    <dbReference type="NCBI Taxonomy" id="3635"/>
    <lineage>
        <taxon>Eukaryota</taxon>
        <taxon>Viridiplantae</taxon>
        <taxon>Streptophyta</taxon>
        <taxon>Embryophyta</taxon>
        <taxon>Tracheophyta</taxon>
        <taxon>Spermatophyta</taxon>
        <taxon>Magnoliopsida</taxon>
        <taxon>eudicotyledons</taxon>
        <taxon>Gunneridae</taxon>
        <taxon>Pentapetalae</taxon>
        <taxon>rosids</taxon>
        <taxon>malvids</taxon>
        <taxon>Malvales</taxon>
        <taxon>Malvaceae</taxon>
        <taxon>Malvoideae</taxon>
        <taxon>Gossypium</taxon>
    </lineage>
</organism>
<evidence type="ECO:0000313" key="2">
    <source>
        <dbReference type="Proteomes" id="UP000818029"/>
    </source>
</evidence>
<dbReference type="RefSeq" id="XP_040930133.1">
    <property type="nucleotide sequence ID" value="XM_041074199.1"/>
</dbReference>
<evidence type="ECO:0000259" key="1">
    <source>
        <dbReference type="Pfam" id="PF24626"/>
    </source>
</evidence>
<name>A0ABM2YKG8_GOSHI</name>
<feature type="domain" description="Tf2-1-like SH3-like" evidence="1">
    <location>
        <begin position="155"/>
        <end position="193"/>
    </location>
</feature>
<dbReference type="InterPro" id="IPR012337">
    <property type="entry name" value="RNaseH-like_sf"/>
</dbReference>
<accession>A0ABM2YKG8</accession>
<dbReference type="PANTHER" id="PTHR46148">
    <property type="entry name" value="CHROMO DOMAIN-CONTAINING PROTEIN"/>
    <property type="match status" value="1"/>
</dbReference>
<evidence type="ECO:0000313" key="3">
    <source>
        <dbReference type="RefSeq" id="XP_040930133.1"/>
    </source>
</evidence>
<dbReference type="GeneID" id="107956402"/>